<proteinExistence type="predicted"/>
<keyword evidence="3" id="KW-1185">Reference proteome</keyword>
<reference evidence="2 3" key="1">
    <citation type="journal article" date="2012" name="Proc. Natl. Acad. Sci. U.S.A.">
        <title>Antigenic diversity is generated by distinct evolutionary mechanisms in African trypanosome species.</title>
        <authorList>
            <person name="Jackson A.P."/>
            <person name="Berry A."/>
            <person name="Aslett M."/>
            <person name="Allison H.C."/>
            <person name="Burton P."/>
            <person name="Vavrova-Anderson J."/>
            <person name="Brown R."/>
            <person name="Browne H."/>
            <person name="Corton N."/>
            <person name="Hauser H."/>
            <person name="Gamble J."/>
            <person name="Gilderthorp R."/>
            <person name="Marcello L."/>
            <person name="McQuillan J."/>
            <person name="Otto T.D."/>
            <person name="Quail M.A."/>
            <person name="Sanders M.J."/>
            <person name="van Tonder A."/>
            <person name="Ginger M.L."/>
            <person name="Field M.C."/>
            <person name="Barry J.D."/>
            <person name="Hertz-Fowler C."/>
            <person name="Berriman M."/>
        </authorList>
    </citation>
    <scope>NUCLEOTIDE SEQUENCE</scope>
    <source>
        <strain evidence="2 3">Y486</strain>
    </source>
</reference>
<name>F9WU41_TRYVY</name>
<dbReference type="Proteomes" id="UP000009027">
    <property type="component" value="Unassembled WGS sequence"/>
</dbReference>
<evidence type="ECO:0000313" key="2">
    <source>
        <dbReference type="EMBL" id="CCD21088.1"/>
    </source>
</evidence>
<accession>F9WU41</accession>
<organism evidence="2 3">
    <name type="scientific">Trypanosoma vivax (strain Y486)</name>
    <dbReference type="NCBI Taxonomy" id="1055687"/>
    <lineage>
        <taxon>Eukaryota</taxon>
        <taxon>Discoba</taxon>
        <taxon>Euglenozoa</taxon>
        <taxon>Kinetoplastea</taxon>
        <taxon>Metakinetoplastina</taxon>
        <taxon>Trypanosomatida</taxon>
        <taxon>Trypanosomatidae</taxon>
        <taxon>Trypanosoma</taxon>
        <taxon>Duttonella</taxon>
    </lineage>
</organism>
<sequence length="348" mass="39453">MMALRVALLLMCCSVCAFATGNEVEKANTTMDPLQIVNKSFSELSRETCATALLCLWLELVKLPRKRMIERIDTVFKQFESVVNVTKERAMLEEDETFTNSSEAREVLHDMRRQLEVAQGLDAKLEKSRRELLIELAKDDRVVMHMHNALSTISVAAAAGVGKSGGHQISLQTTQQDVETMKNYANATAIANRTVELIEKLWWNEDATYLVERLTTLINTSLALCLKAIPQTSRRITYFPADDHKNAILFAKSGQLELVHYMGNITAIDQLSVDQRSVSSLGSLVRNTNFSSQFKTFLTDMAQLRNIGKKMKTQRKRYANLVRLDAEERRVSSCTDLWSQLFGFVFRK</sequence>
<dbReference type="AlphaFoldDB" id="F9WU41"/>
<keyword evidence="1" id="KW-0732">Signal</keyword>
<dbReference type="EMBL" id="CAEX01006974">
    <property type="protein sequence ID" value="CCD21088.1"/>
    <property type="molecule type" value="Genomic_DNA"/>
</dbReference>
<evidence type="ECO:0000256" key="1">
    <source>
        <dbReference type="SAM" id="SignalP"/>
    </source>
</evidence>
<feature type="chain" id="PRO_5003390870" evidence="1">
    <location>
        <begin position="20"/>
        <end position="348"/>
    </location>
</feature>
<feature type="signal peptide" evidence="1">
    <location>
        <begin position="1"/>
        <end position="19"/>
    </location>
</feature>
<dbReference type="VEuPathDB" id="TriTrypDB:TvY486_0040000"/>
<gene>
    <name evidence="2" type="ORF">TvY486_0040000</name>
</gene>
<protein>
    <submittedName>
        <fullName evidence="2">Uncharacterized protein</fullName>
    </submittedName>
</protein>
<evidence type="ECO:0000313" key="3">
    <source>
        <dbReference type="Proteomes" id="UP000009027"/>
    </source>
</evidence>